<evidence type="ECO:0000313" key="14">
    <source>
        <dbReference type="Ensembl" id="ENSSFAP00005041899.1"/>
    </source>
</evidence>
<dbReference type="Gene3D" id="3.30.160.60">
    <property type="entry name" value="Classic Zinc Finger"/>
    <property type="match status" value="5"/>
</dbReference>
<dbReference type="OMA" id="CHERFSH"/>
<dbReference type="InParanoid" id="A0A672ILB8"/>
<evidence type="ECO:0000256" key="3">
    <source>
        <dbReference type="ARBA" id="ARBA00022723"/>
    </source>
</evidence>
<evidence type="ECO:0000256" key="7">
    <source>
        <dbReference type="ARBA" id="ARBA00023015"/>
    </source>
</evidence>
<feature type="domain" description="C2H2-type" evidence="13">
    <location>
        <begin position="387"/>
        <end position="414"/>
    </location>
</feature>
<organism evidence="14 15">
    <name type="scientific">Salarias fasciatus</name>
    <name type="common">Jewelled blenny</name>
    <name type="synonym">Blennius fasciatus</name>
    <dbReference type="NCBI Taxonomy" id="181472"/>
    <lineage>
        <taxon>Eukaryota</taxon>
        <taxon>Metazoa</taxon>
        <taxon>Chordata</taxon>
        <taxon>Craniata</taxon>
        <taxon>Vertebrata</taxon>
        <taxon>Euteleostomi</taxon>
        <taxon>Actinopterygii</taxon>
        <taxon>Neopterygii</taxon>
        <taxon>Teleostei</taxon>
        <taxon>Neoteleostei</taxon>
        <taxon>Acanthomorphata</taxon>
        <taxon>Ovalentaria</taxon>
        <taxon>Blenniimorphae</taxon>
        <taxon>Blenniiformes</taxon>
        <taxon>Blennioidei</taxon>
        <taxon>Blenniidae</taxon>
        <taxon>Salariinae</taxon>
        <taxon>Salarias</taxon>
    </lineage>
</organism>
<dbReference type="InterPro" id="IPR036236">
    <property type="entry name" value="Znf_C2H2_sf"/>
</dbReference>
<feature type="domain" description="C2H2-type" evidence="13">
    <location>
        <begin position="359"/>
        <end position="386"/>
    </location>
</feature>
<dbReference type="SUPFAM" id="SSF57667">
    <property type="entry name" value="beta-beta-alpha zinc fingers"/>
    <property type="match status" value="3"/>
</dbReference>
<feature type="domain" description="C2H2-type" evidence="13">
    <location>
        <begin position="331"/>
        <end position="358"/>
    </location>
</feature>
<evidence type="ECO:0000313" key="15">
    <source>
        <dbReference type="Proteomes" id="UP000472267"/>
    </source>
</evidence>
<dbReference type="PANTHER" id="PTHR24394">
    <property type="entry name" value="ZINC FINGER PROTEIN"/>
    <property type="match status" value="1"/>
</dbReference>
<keyword evidence="10" id="KW-0539">Nucleus</keyword>
<dbReference type="PROSITE" id="PS50157">
    <property type="entry name" value="ZINC_FINGER_C2H2_2"/>
    <property type="match status" value="4"/>
</dbReference>
<dbReference type="SMART" id="SM00355">
    <property type="entry name" value="ZnF_C2H2"/>
    <property type="match status" value="4"/>
</dbReference>
<reference evidence="14" key="1">
    <citation type="submission" date="2025-08" db="UniProtKB">
        <authorList>
            <consortium name="Ensembl"/>
        </authorList>
    </citation>
    <scope>IDENTIFICATION</scope>
</reference>
<accession>A0A672ILB8</accession>
<evidence type="ECO:0000256" key="10">
    <source>
        <dbReference type="ARBA" id="ARBA00023242"/>
    </source>
</evidence>
<dbReference type="Pfam" id="PF00096">
    <property type="entry name" value="zf-C2H2"/>
    <property type="match status" value="4"/>
</dbReference>
<dbReference type="FunFam" id="3.30.160.60:FF:002343">
    <property type="entry name" value="Zinc finger protein 33A"/>
    <property type="match status" value="1"/>
</dbReference>
<keyword evidence="4" id="KW-0677">Repeat</keyword>
<feature type="compositionally biased region" description="Basic and acidic residues" evidence="12">
    <location>
        <begin position="148"/>
        <end position="170"/>
    </location>
</feature>
<evidence type="ECO:0000256" key="11">
    <source>
        <dbReference type="PROSITE-ProRule" id="PRU00042"/>
    </source>
</evidence>
<evidence type="ECO:0000256" key="8">
    <source>
        <dbReference type="ARBA" id="ARBA00023125"/>
    </source>
</evidence>
<dbReference type="GO" id="GO:0005634">
    <property type="term" value="C:nucleus"/>
    <property type="evidence" value="ECO:0007669"/>
    <property type="project" value="UniProtKB-SubCell"/>
</dbReference>
<dbReference type="FunFam" id="3.30.160.60:FF:003288">
    <property type="entry name" value="Uncharacterized protein"/>
    <property type="match status" value="1"/>
</dbReference>
<dbReference type="GO" id="GO:0008270">
    <property type="term" value="F:zinc ion binding"/>
    <property type="evidence" value="ECO:0007669"/>
    <property type="project" value="UniProtKB-KW"/>
</dbReference>
<dbReference type="InterPro" id="IPR013087">
    <property type="entry name" value="Znf_C2H2_type"/>
</dbReference>
<keyword evidence="8" id="KW-0238">DNA-binding</keyword>
<keyword evidence="5 11" id="KW-0863">Zinc-finger</keyword>
<dbReference type="PROSITE" id="PS00028">
    <property type="entry name" value="ZINC_FINGER_C2H2_1"/>
    <property type="match status" value="4"/>
</dbReference>
<evidence type="ECO:0000256" key="9">
    <source>
        <dbReference type="ARBA" id="ARBA00023163"/>
    </source>
</evidence>
<protein>
    <recommendedName>
        <fullName evidence="13">C2H2-type domain-containing protein</fullName>
    </recommendedName>
</protein>
<evidence type="ECO:0000259" key="13">
    <source>
        <dbReference type="PROSITE" id="PS50157"/>
    </source>
</evidence>
<keyword evidence="7" id="KW-0805">Transcription regulation</keyword>
<comment type="subcellular location">
    <subcellularLocation>
        <location evidence="1">Nucleus</location>
    </subcellularLocation>
</comment>
<keyword evidence="9" id="KW-0804">Transcription</keyword>
<name>A0A672ILB8_SALFA</name>
<dbReference type="FunFam" id="3.30.160.60:FF:000912">
    <property type="entry name" value="Zinc finger protein 660"/>
    <property type="match status" value="1"/>
</dbReference>
<evidence type="ECO:0000256" key="5">
    <source>
        <dbReference type="ARBA" id="ARBA00022771"/>
    </source>
</evidence>
<dbReference type="Ensembl" id="ENSSFAT00005043425.1">
    <property type="protein sequence ID" value="ENSSFAP00005041899.1"/>
    <property type="gene ID" value="ENSSFAG00005020795.1"/>
</dbReference>
<sequence length="477" mass="55453">MRSLYRSVVVTKKLSRKSKLSTYWSVCILIRSSFTSCFCFLAELQQDHDCREEQLFEQETHCCLEQDHPEPPHIREEEPQPPHIREEEPEPPHIKEEEPEPPHIKEEPEPLHIKEEPEPPHIKEEEPEPPHIKEEEPEPPQMREEEEPGLHQFEEEQEEPKPSQIEEHQELSSSQKGEQFIVKFESETLKVPSVEDHSDLSDPEVPETEWFLSQDSEVHHEKRHMDSEPAPHLKLKKLKVFDRNSENICHVSEKQAECEERCEETDHNKHQLKVPAEEILHETCGQSFRQPGRKRTHTGEKPHFCERCGKRFRHRSHLSRHMRTHTGEKPYSCETCGKRFMQQGDLLRHMRTHTGENLYSCETCGKSFSRQSVLKDHLRTHTGEKPHSCETCGKSFTHRSHLSRHMRTHTGEKPYSCETCGKSLIETFLSLTLGSQTPVLSGRKPACFPCLPASTQLVATRLVIRLSAGLGDEIQVC</sequence>
<keyword evidence="3" id="KW-0479">Metal-binding</keyword>
<proteinExistence type="inferred from homology"/>
<evidence type="ECO:0000256" key="4">
    <source>
        <dbReference type="ARBA" id="ARBA00022737"/>
    </source>
</evidence>
<dbReference type="AlphaFoldDB" id="A0A672ILB8"/>
<dbReference type="Proteomes" id="UP000472267">
    <property type="component" value="Unassembled WGS sequence"/>
</dbReference>
<dbReference type="GO" id="GO:0000981">
    <property type="term" value="F:DNA-binding transcription factor activity, RNA polymerase II-specific"/>
    <property type="evidence" value="ECO:0007669"/>
    <property type="project" value="TreeGrafter"/>
</dbReference>
<reference evidence="14" key="2">
    <citation type="submission" date="2025-09" db="UniProtKB">
        <authorList>
            <consortium name="Ensembl"/>
        </authorList>
    </citation>
    <scope>IDENTIFICATION</scope>
</reference>
<comment type="similarity">
    <text evidence="2">Belongs to the krueppel C2H2-type zinc-finger protein family.</text>
</comment>
<dbReference type="PANTHER" id="PTHR24394:SF44">
    <property type="entry name" value="ZINC FINGER PROTEIN 271-LIKE"/>
    <property type="match status" value="1"/>
</dbReference>
<keyword evidence="6" id="KW-0862">Zinc</keyword>
<keyword evidence="15" id="KW-1185">Reference proteome</keyword>
<evidence type="ECO:0000256" key="2">
    <source>
        <dbReference type="ARBA" id="ARBA00006991"/>
    </source>
</evidence>
<evidence type="ECO:0000256" key="12">
    <source>
        <dbReference type="SAM" id="MobiDB-lite"/>
    </source>
</evidence>
<feature type="region of interest" description="Disordered" evidence="12">
    <location>
        <begin position="66"/>
        <end position="177"/>
    </location>
</feature>
<feature type="compositionally biased region" description="Basic and acidic residues" evidence="12">
    <location>
        <begin position="66"/>
        <end position="134"/>
    </location>
</feature>
<feature type="domain" description="C2H2-type" evidence="13">
    <location>
        <begin position="303"/>
        <end position="330"/>
    </location>
</feature>
<evidence type="ECO:0000256" key="1">
    <source>
        <dbReference type="ARBA" id="ARBA00004123"/>
    </source>
</evidence>
<dbReference type="FunFam" id="3.30.160.60:FF:001370">
    <property type="entry name" value="Zinc finger protein"/>
    <property type="match status" value="1"/>
</dbReference>
<dbReference type="GO" id="GO:0003690">
    <property type="term" value="F:double-stranded DNA binding"/>
    <property type="evidence" value="ECO:0007669"/>
    <property type="project" value="UniProtKB-ARBA"/>
</dbReference>
<evidence type="ECO:0000256" key="6">
    <source>
        <dbReference type="ARBA" id="ARBA00022833"/>
    </source>
</evidence>